<keyword evidence="5 7" id="KW-1133">Transmembrane helix</keyword>
<comment type="subcellular location">
    <subcellularLocation>
        <location evidence="1 7">Cell inner membrane</location>
        <topology evidence="1 7">Multi-pass membrane protein</topology>
    </subcellularLocation>
</comment>
<evidence type="ECO:0000256" key="7">
    <source>
        <dbReference type="RuleBase" id="RU369079"/>
    </source>
</evidence>
<feature type="transmembrane region" description="Helical" evidence="7">
    <location>
        <begin position="52"/>
        <end position="73"/>
    </location>
</feature>
<keyword evidence="7" id="KW-0813">Transport</keyword>
<keyword evidence="3 7" id="KW-0997">Cell inner membrane</keyword>
<dbReference type="NCBIfam" id="TIGR00786">
    <property type="entry name" value="dctM"/>
    <property type="match status" value="1"/>
</dbReference>
<organism evidence="9 10">
    <name type="scientific">Borborobacter arsenicus</name>
    <dbReference type="NCBI Taxonomy" id="1851146"/>
    <lineage>
        <taxon>Bacteria</taxon>
        <taxon>Pseudomonadati</taxon>
        <taxon>Pseudomonadota</taxon>
        <taxon>Alphaproteobacteria</taxon>
        <taxon>Hyphomicrobiales</taxon>
        <taxon>Phyllobacteriaceae</taxon>
        <taxon>Borborobacter</taxon>
    </lineage>
</organism>
<protein>
    <recommendedName>
        <fullName evidence="7">TRAP transporter large permease protein</fullName>
    </recommendedName>
</protein>
<feature type="transmembrane region" description="Helical" evidence="7">
    <location>
        <begin position="267"/>
        <end position="291"/>
    </location>
</feature>
<feature type="transmembrane region" description="Helical" evidence="7">
    <location>
        <begin position="357"/>
        <end position="383"/>
    </location>
</feature>
<dbReference type="GO" id="GO:0005886">
    <property type="term" value="C:plasma membrane"/>
    <property type="evidence" value="ECO:0007669"/>
    <property type="project" value="UniProtKB-SubCell"/>
</dbReference>
<evidence type="ECO:0000256" key="4">
    <source>
        <dbReference type="ARBA" id="ARBA00022692"/>
    </source>
</evidence>
<feature type="transmembrane region" description="Helical" evidence="7">
    <location>
        <begin position="169"/>
        <end position="192"/>
    </location>
</feature>
<accession>A0A432V3A2</accession>
<feature type="transmembrane region" description="Helical" evidence="7">
    <location>
        <begin position="312"/>
        <end position="345"/>
    </location>
</feature>
<dbReference type="AlphaFoldDB" id="A0A432V3A2"/>
<name>A0A432V3A2_9HYPH</name>
<dbReference type="PIRSF" id="PIRSF006066">
    <property type="entry name" value="HI0050"/>
    <property type="match status" value="1"/>
</dbReference>
<feature type="transmembrane region" description="Helical" evidence="7">
    <location>
        <begin position="94"/>
        <end position="122"/>
    </location>
</feature>
<evidence type="ECO:0000256" key="5">
    <source>
        <dbReference type="ARBA" id="ARBA00022989"/>
    </source>
</evidence>
<evidence type="ECO:0000313" key="9">
    <source>
        <dbReference type="EMBL" id="RUM96570.1"/>
    </source>
</evidence>
<evidence type="ECO:0000256" key="2">
    <source>
        <dbReference type="ARBA" id="ARBA00022475"/>
    </source>
</evidence>
<sequence>MIWLGSIFIVTLLTGIPIVFVLGISALGYFVLTGQTNFLLVLPQRMFAGVDQFVLLAIPLFILAGNIMDVGGLTRRLLDFANSIVGRFRGGLSLTTIWGSFLFGGVSGSAAADAAALGTVLVPDMKRQGYDVDYAAGLVAVSSLMAPLVPPSIAMIIYGALSGTSISRLLIAGLVPGVILAIALTIYAIWAAHRNGYPKLPPASLSAIFKGFLDTGPVLLLPVIIVGGIRGGVFTATEAAAVAAIYALLVAGLYYRALNWTYLRRAFLTTAVITASIYLLIAMANIAAFIFAMERIPQHVVEALMSVSDNKFVVLLLVNLILLVLGMFLDTVGILILTVPALIGIGQALGMDPVHLGVMVVFNVLIGFVTPPVGLCLFIVAGVAKRPLEKVALKAVPMIGVALVVLALITLFPQLVLFLPDLIVG</sequence>
<keyword evidence="4 7" id="KW-0812">Transmembrane</keyword>
<keyword evidence="10" id="KW-1185">Reference proteome</keyword>
<keyword evidence="2" id="KW-1003">Cell membrane</keyword>
<feature type="transmembrane region" description="Helical" evidence="7">
    <location>
        <begin position="7"/>
        <end position="32"/>
    </location>
</feature>
<keyword evidence="6 7" id="KW-0472">Membrane</keyword>
<evidence type="ECO:0000259" key="8">
    <source>
        <dbReference type="PROSITE" id="PS50850"/>
    </source>
</evidence>
<proteinExistence type="inferred from homology"/>
<feature type="transmembrane region" description="Helical" evidence="7">
    <location>
        <begin position="395"/>
        <end position="419"/>
    </location>
</feature>
<dbReference type="Proteomes" id="UP000281647">
    <property type="component" value="Unassembled WGS sequence"/>
</dbReference>
<dbReference type="PANTHER" id="PTHR33362">
    <property type="entry name" value="SIALIC ACID TRAP TRANSPORTER PERMEASE PROTEIN SIAT-RELATED"/>
    <property type="match status" value="1"/>
</dbReference>
<evidence type="ECO:0000256" key="1">
    <source>
        <dbReference type="ARBA" id="ARBA00004429"/>
    </source>
</evidence>
<dbReference type="InterPro" id="IPR010656">
    <property type="entry name" value="DctM"/>
</dbReference>
<dbReference type="GO" id="GO:0022857">
    <property type="term" value="F:transmembrane transporter activity"/>
    <property type="evidence" value="ECO:0007669"/>
    <property type="project" value="UniProtKB-UniRule"/>
</dbReference>
<evidence type="ECO:0000313" key="10">
    <source>
        <dbReference type="Proteomes" id="UP000281647"/>
    </source>
</evidence>
<comment type="subunit">
    <text evidence="7">The complex comprises the extracytoplasmic solute receptor protein and the two transmembrane proteins.</text>
</comment>
<dbReference type="OrthoDB" id="9790209at2"/>
<dbReference type="InterPro" id="IPR004681">
    <property type="entry name" value="TRAP_DctM"/>
</dbReference>
<comment type="similarity">
    <text evidence="7">Belongs to the TRAP transporter large permease family.</text>
</comment>
<reference evidence="9 10" key="1">
    <citation type="submission" date="2018-11" db="EMBL/GenBank/DDBJ databases">
        <title>Pseudaminobacter arsenicus sp. nov., an arsenic-resistant bacterium isolated from arsenic-rich aquifers.</title>
        <authorList>
            <person name="Mu Y."/>
        </authorList>
    </citation>
    <scope>NUCLEOTIDE SEQUENCE [LARGE SCALE GENOMIC DNA]</scope>
    <source>
        <strain evidence="9 10">CB3</strain>
    </source>
</reference>
<feature type="transmembrane region" description="Helical" evidence="7">
    <location>
        <begin position="204"/>
        <end position="226"/>
    </location>
</feature>
<feature type="transmembrane region" description="Helical" evidence="7">
    <location>
        <begin position="233"/>
        <end position="255"/>
    </location>
</feature>
<dbReference type="InterPro" id="IPR020846">
    <property type="entry name" value="MFS_dom"/>
</dbReference>
<dbReference type="Pfam" id="PF06808">
    <property type="entry name" value="DctM"/>
    <property type="match status" value="1"/>
</dbReference>
<evidence type="ECO:0000256" key="3">
    <source>
        <dbReference type="ARBA" id="ARBA00022519"/>
    </source>
</evidence>
<feature type="transmembrane region" description="Helical" evidence="7">
    <location>
        <begin position="134"/>
        <end position="157"/>
    </location>
</feature>
<dbReference type="PROSITE" id="PS50850">
    <property type="entry name" value="MFS"/>
    <property type="match status" value="1"/>
</dbReference>
<comment type="caution">
    <text evidence="9">The sequence shown here is derived from an EMBL/GenBank/DDBJ whole genome shotgun (WGS) entry which is preliminary data.</text>
</comment>
<gene>
    <name evidence="9" type="ORF">EET67_17595</name>
</gene>
<dbReference type="EMBL" id="RKST01000018">
    <property type="protein sequence ID" value="RUM96570.1"/>
    <property type="molecule type" value="Genomic_DNA"/>
</dbReference>
<feature type="domain" description="Major facilitator superfamily (MFS) profile" evidence="8">
    <location>
        <begin position="319"/>
        <end position="425"/>
    </location>
</feature>
<evidence type="ECO:0000256" key="6">
    <source>
        <dbReference type="ARBA" id="ARBA00023136"/>
    </source>
</evidence>
<comment type="function">
    <text evidence="7">Part of the tripartite ATP-independent periplasmic (TRAP) transport system.</text>
</comment>
<dbReference type="RefSeq" id="WP_128627849.1">
    <property type="nucleotide sequence ID" value="NZ_RKST01000018.1"/>
</dbReference>